<comment type="similarity">
    <text evidence="3 6">Belongs to the RecX family.</text>
</comment>
<evidence type="ECO:0000256" key="6">
    <source>
        <dbReference type="HAMAP-Rule" id="MF_01114"/>
    </source>
</evidence>
<evidence type="ECO:0000259" key="7">
    <source>
        <dbReference type="Pfam" id="PF02631"/>
    </source>
</evidence>
<evidence type="ECO:0000256" key="3">
    <source>
        <dbReference type="ARBA" id="ARBA00009695"/>
    </source>
</evidence>
<dbReference type="RefSeq" id="WP_137638115.1">
    <property type="nucleotide sequence ID" value="NZ_BJDN01000018.1"/>
</dbReference>
<evidence type="ECO:0000256" key="1">
    <source>
        <dbReference type="ARBA" id="ARBA00003529"/>
    </source>
</evidence>
<dbReference type="InterPro" id="IPR036388">
    <property type="entry name" value="WH-like_DNA-bd_sf"/>
</dbReference>
<dbReference type="InterPro" id="IPR053924">
    <property type="entry name" value="RecX_HTH_2nd"/>
</dbReference>
<comment type="subcellular location">
    <subcellularLocation>
        <location evidence="2 6">Cytoplasm</location>
    </subcellularLocation>
</comment>
<feature type="domain" description="RecX third three-helical" evidence="8">
    <location>
        <begin position="211"/>
        <end position="258"/>
    </location>
</feature>
<reference evidence="11" key="1">
    <citation type="journal article" date="2019" name="Int. J. Syst. Evol. Microbiol.">
        <title>The Global Catalogue of Microorganisms (GCM) 10K type strain sequencing project: providing services to taxonomists for standard genome sequencing and annotation.</title>
        <authorList>
            <consortium name="The Broad Institute Genomics Platform"/>
            <consortium name="The Broad Institute Genome Sequencing Center for Infectious Disease"/>
            <person name="Wu L."/>
            <person name="Ma J."/>
        </authorList>
    </citation>
    <scope>NUCLEOTIDE SEQUENCE [LARGE SCALE GENOMIC DNA]</scope>
    <source>
        <strain evidence="11">CCM 8925</strain>
    </source>
</reference>
<gene>
    <name evidence="6 10" type="primary">recX</name>
    <name evidence="10" type="ORF">ACFQZ7_08710</name>
</gene>
<dbReference type="EMBL" id="JBHTIO010000040">
    <property type="protein sequence ID" value="MFD0897801.1"/>
    <property type="molecule type" value="Genomic_DNA"/>
</dbReference>
<dbReference type="HAMAP" id="MF_01114">
    <property type="entry name" value="RecX"/>
    <property type="match status" value="1"/>
</dbReference>
<name>A0ABW3EDK2_9LACO</name>
<evidence type="ECO:0000259" key="8">
    <source>
        <dbReference type="Pfam" id="PF21981"/>
    </source>
</evidence>
<dbReference type="InterPro" id="IPR053925">
    <property type="entry name" value="RecX_HTH_3rd"/>
</dbReference>
<dbReference type="InterPro" id="IPR053926">
    <property type="entry name" value="RecX_HTH_1st"/>
</dbReference>
<dbReference type="InterPro" id="IPR003783">
    <property type="entry name" value="Regulatory_RecX"/>
</dbReference>
<keyword evidence="11" id="KW-1185">Reference proteome</keyword>
<evidence type="ECO:0000256" key="5">
    <source>
        <dbReference type="ARBA" id="ARBA00022490"/>
    </source>
</evidence>
<dbReference type="Pfam" id="PF02631">
    <property type="entry name" value="RecX_HTH2"/>
    <property type="match status" value="1"/>
</dbReference>
<dbReference type="Proteomes" id="UP001597104">
    <property type="component" value="Unassembled WGS sequence"/>
</dbReference>
<evidence type="ECO:0000259" key="9">
    <source>
        <dbReference type="Pfam" id="PF21982"/>
    </source>
</evidence>
<keyword evidence="5 6" id="KW-0963">Cytoplasm</keyword>
<protein>
    <recommendedName>
        <fullName evidence="4 6">Regulatory protein RecX</fullName>
    </recommendedName>
</protein>
<comment type="caution">
    <text evidence="10">The sequence shown here is derived from an EMBL/GenBank/DDBJ whole genome shotgun (WGS) entry which is preliminary data.</text>
</comment>
<comment type="function">
    <text evidence="1 6">Modulates RecA activity.</text>
</comment>
<dbReference type="NCBIfam" id="NF010733">
    <property type="entry name" value="PRK14135.1"/>
    <property type="match status" value="1"/>
</dbReference>
<dbReference type="PANTHER" id="PTHR33602">
    <property type="entry name" value="REGULATORY PROTEIN RECX FAMILY PROTEIN"/>
    <property type="match status" value="1"/>
</dbReference>
<organism evidence="10 11">
    <name type="scientific">Loigolactobacillus binensis</name>
    <dbReference type="NCBI Taxonomy" id="2559922"/>
    <lineage>
        <taxon>Bacteria</taxon>
        <taxon>Bacillati</taxon>
        <taxon>Bacillota</taxon>
        <taxon>Bacilli</taxon>
        <taxon>Lactobacillales</taxon>
        <taxon>Lactobacillaceae</taxon>
        <taxon>Loigolactobacillus</taxon>
    </lineage>
</organism>
<evidence type="ECO:0000256" key="4">
    <source>
        <dbReference type="ARBA" id="ARBA00018111"/>
    </source>
</evidence>
<feature type="domain" description="RecX third three-helical" evidence="8">
    <location>
        <begin position="161"/>
        <end position="201"/>
    </location>
</feature>
<dbReference type="Pfam" id="PF21982">
    <property type="entry name" value="RecX_HTH1"/>
    <property type="match status" value="1"/>
</dbReference>
<evidence type="ECO:0000256" key="2">
    <source>
        <dbReference type="ARBA" id="ARBA00004496"/>
    </source>
</evidence>
<accession>A0ABW3EDK2</accession>
<feature type="domain" description="RecX first three-helical" evidence="9">
    <location>
        <begin position="61"/>
        <end position="100"/>
    </location>
</feature>
<dbReference type="Pfam" id="PF21981">
    <property type="entry name" value="RecX_HTH3"/>
    <property type="match status" value="2"/>
</dbReference>
<dbReference type="Gene3D" id="1.10.10.10">
    <property type="entry name" value="Winged helix-like DNA-binding domain superfamily/Winged helix DNA-binding domain"/>
    <property type="match status" value="4"/>
</dbReference>
<proteinExistence type="inferred from homology"/>
<feature type="domain" description="RecX second three-helical" evidence="7">
    <location>
        <begin position="107"/>
        <end position="148"/>
    </location>
</feature>
<evidence type="ECO:0000313" key="10">
    <source>
        <dbReference type="EMBL" id="MFD0897801.1"/>
    </source>
</evidence>
<evidence type="ECO:0000313" key="11">
    <source>
        <dbReference type="Proteomes" id="UP001597104"/>
    </source>
</evidence>
<dbReference type="PANTHER" id="PTHR33602:SF1">
    <property type="entry name" value="REGULATORY PROTEIN RECX FAMILY PROTEIN"/>
    <property type="match status" value="1"/>
</dbReference>
<sequence length="268" mass="31256">MPTITKITTQKRKGRYNIYLDEVYAFPVSESVLIQFRLAKGMEITPELRKELDTAEAHAQAYQLALNYLSYQLRTEMEMRIYLKQHDIPLAVRQQVVARLYELNLLDDAGYAASYVRTAMRTSDKGPQVIRTKLREKGVKSELITIALEEFKPATLLTNGLKLAEKLAKRYRQQSFNTRKQKIRLGLRQKGFDSDTTNQIIGQLDLVKDEDSEWAALVEQGEKTWRKTARYSGYERQQKAKQQLYRKGFALDQIERFLTEKKVKLTKH</sequence>